<evidence type="ECO:0000313" key="2">
    <source>
        <dbReference type="EMBL" id="KAJ3259693.1"/>
    </source>
</evidence>
<feature type="region of interest" description="Disordered" evidence="1">
    <location>
        <begin position="1"/>
        <end position="22"/>
    </location>
</feature>
<organism evidence="2 3">
    <name type="scientific">Boothiomyces macroporosus</name>
    <dbReference type="NCBI Taxonomy" id="261099"/>
    <lineage>
        <taxon>Eukaryota</taxon>
        <taxon>Fungi</taxon>
        <taxon>Fungi incertae sedis</taxon>
        <taxon>Chytridiomycota</taxon>
        <taxon>Chytridiomycota incertae sedis</taxon>
        <taxon>Chytridiomycetes</taxon>
        <taxon>Rhizophydiales</taxon>
        <taxon>Terramycetaceae</taxon>
        <taxon>Boothiomyces</taxon>
    </lineage>
</organism>
<dbReference type="Proteomes" id="UP001210925">
    <property type="component" value="Unassembled WGS sequence"/>
</dbReference>
<dbReference type="AlphaFoldDB" id="A0AAD5UJK7"/>
<dbReference type="EMBL" id="JADGKB010000016">
    <property type="protein sequence ID" value="KAJ3259693.1"/>
    <property type="molecule type" value="Genomic_DNA"/>
</dbReference>
<evidence type="ECO:0000256" key="1">
    <source>
        <dbReference type="SAM" id="MobiDB-lite"/>
    </source>
</evidence>
<comment type="caution">
    <text evidence="2">The sequence shown here is derived from an EMBL/GenBank/DDBJ whole genome shotgun (WGS) entry which is preliminary data.</text>
</comment>
<keyword evidence="3" id="KW-1185">Reference proteome</keyword>
<protein>
    <submittedName>
        <fullName evidence="2">Uncharacterized protein</fullName>
    </submittedName>
</protein>
<gene>
    <name evidence="2" type="ORF">HK103_001954</name>
</gene>
<accession>A0AAD5UJK7</accession>
<reference evidence="2" key="1">
    <citation type="submission" date="2020-05" db="EMBL/GenBank/DDBJ databases">
        <title>Phylogenomic resolution of chytrid fungi.</title>
        <authorList>
            <person name="Stajich J.E."/>
            <person name="Amses K."/>
            <person name="Simmons R."/>
            <person name="Seto K."/>
            <person name="Myers J."/>
            <person name="Bonds A."/>
            <person name="Quandt C.A."/>
            <person name="Barry K."/>
            <person name="Liu P."/>
            <person name="Grigoriev I."/>
            <person name="Longcore J.E."/>
            <person name="James T.Y."/>
        </authorList>
    </citation>
    <scope>NUCLEOTIDE SEQUENCE</scope>
    <source>
        <strain evidence="2">PLAUS21</strain>
    </source>
</reference>
<feature type="region of interest" description="Disordered" evidence="1">
    <location>
        <begin position="107"/>
        <end position="136"/>
    </location>
</feature>
<name>A0AAD5UJK7_9FUNG</name>
<evidence type="ECO:0000313" key="3">
    <source>
        <dbReference type="Proteomes" id="UP001210925"/>
    </source>
</evidence>
<feature type="compositionally biased region" description="Basic and acidic residues" evidence="1">
    <location>
        <begin position="116"/>
        <end position="136"/>
    </location>
</feature>
<sequence length="458" mass="51811">MDSSDERDSDQETVDSSVDNSIRRSSRFRKKLRVDVQQPVTPKLPEPRILGVQSCLEKYQFVYKLTTGFSIGDICWTWDSTQELWPCLVVAKRKLATTSAVSSPAVPKTQLVESKNISEEPKPSSDKVKMENGDPVKQEQDLQVEVNIKAEEKELNDPEKSILESHATMFEKDKELEGYSLLLNKRISAYYQDRYEYYVQLLPLSTIETDLEAEWPSTTTDMILKQDSNLAPLYYSSAPYCDDVPRYNRALIQSISIRSSWAVPCPKIEIYPVPDFQEIVTPPNHTIPVVLSNSKVTGNYQGAKLTQNVIEPQVAAKLKGSVVDLTSDLLTQGISHWKSKGSIKYTSNSDKPSAKPQTPFPISKEYQYCRLGSEIIKINDTVILTNNLPMQVKRIKQQDDLLIFDGVLISTSTKSVTVDYRMVKCRYNVVFLGGESLVSGQVWWDGSTIVKVHRKVYA</sequence>
<proteinExistence type="predicted"/>